<dbReference type="OrthoDB" id="8225825at2"/>
<dbReference type="EMBL" id="LKTM01000340">
    <property type="protein sequence ID" value="KQH76895.1"/>
    <property type="molecule type" value="Genomic_DNA"/>
</dbReference>
<dbReference type="InterPro" id="IPR012349">
    <property type="entry name" value="Split_barrel_FMN-bd"/>
</dbReference>
<dbReference type="InterPro" id="IPR004378">
    <property type="entry name" value="F420H2_quin_Rdtase"/>
</dbReference>
<comment type="similarity">
    <text evidence="1">Belongs to the F420H(2)-dependent quinone reductase family.</text>
</comment>
<dbReference type="PANTHER" id="PTHR39428">
    <property type="entry name" value="F420H(2)-DEPENDENT QUINONE REDUCTASE RV1261C"/>
    <property type="match status" value="1"/>
</dbReference>
<reference evidence="4 5" key="1">
    <citation type="submission" date="2015-10" db="EMBL/GenBank/DDBJ databases">
        <title>Mycobacterium gordonae draft genome assembly.</title>
        <authorList>
            <person name="Ustinova V."/>
            <person name="Smirnova T."/>
            <person name="Blagodatskikh K."/>
            <person name="Varlamov D."/>
            <person name="Larionova E."/>
            <person name="Chernousova L."/>
        </authorList>
    </citation>
    <scope>NUCLEOTIDE SEQUENCE [LARGE SCALE GENOMIC DNA]</scope>
    <source>
        <strain evidence="4 5">CTRI 14-8773</strain>
    </source>
</reference>
<dbReference type="GO" id="GO:0005886">
    <property type="term" value="C:plasma membrane"/>
    <property type="evidence" value="ECO:0007669"/>
    <property type="project" value="TreeGrafter"/>
</dbReference>
<gene>
    <name evidence="4" type="ORF">AO501_34295</name>
</gene>
<dbReference type="NCBIfam" id="TIGR00026">
    <property type="entry name" value="hi_GC_TIGR00026"/>
    <property type="match status" value="1"/>
</dbReference>
<dbReference type="Gene3D" id="2.30.110.10">
    <property type="entry name" value="Electron Transport, Fmn-binding Protein, Chain A"/>
    <property type="match status" value="1"/>
</dbReference>
<protein>
    <submittedName>
        <fullName evidence="4">Nitroreductase</fullName>
    </submittedName>
</protein>
<sequence>MPKFSLPEEKPEGLASPATAKIIKYSAKAHVAVFKLTNGRIGNKWRIGAGFDKPVPTLLLEHRGRKSGKLFTTPLLYMRDGDDFVIVASQGGHPKNPQWYFNLVANPDTRIHVKGQRNLEVSAHVASPEQRAALWPRLVDLYADFEKYQRWTDREIPVIILSPR</sequence>
<dbReference type="PANTHER" id="PTHR39428:SF3">
    <property type="entry name" value="DEAZAFLAVIN-DEPENDENT NITROREDUCTASE"/>
    <property type="match status" value="1"/>
</dbReference>
<evidence type="ECO:0000256" key="1">
    <source>
        <dbReference type="ARBA" id="ARBA00008710"/>
    </source>
</evidence>
<evidence type="ECO:0000313" key="4">
    <source>
        <dbReference type="EMBL" id="KQH76895.1"/>
    </source>
</evidence>
<comment type="catalytic activity">
    <reaction evidence="3">
        <text>oxidized coenzyme F420-(gamma-L-Glu)(n) + a quinol + H(+) = reduced coenzyme F420-(gamma-L-Glu)(n) + a quinone</text>
        <dbReference type="Rhea" id="RHEA:39663"/>
        <dbReference type="Rhea" id="RHEA-COMP:12939"/>
        <dbReference type="Rhea" id="RHEA-COMP:14378"/>
        <dbReference type="ChEBI" id="CHEBI:15378"/>
        <dbReference type="ChEBI" id="CHEBI:24646"/>
        <dbReference type="ChEBI" id="CHEBI:132124"/>
        <dbReference type="ChEBI" id="CHEBI:133980"/>
        <dbReference type="ChEBI" id="CHEBI:139511"/>
    </reaction>
</comment>
<name>A0A0Q2MAP3_MYCGO</name>
<keyword evidence="2" id="KW-0560">Oxidoreductase</keyword>
<dbReference type="GO" id="GO:0016491">
    <property type="term" value="F:oxidoreductase activity"/>
    <property type="evidence" value="ECO:0007669"/>
    <property type="project" value="UniProtKB-KW"/>
</dbReference>
<dbReference type="Proteomes" id="UP000051677">
    <property type="component" value="Unassembled WGS sequence"/>
</dbReference>
<dbReference type="Pfam" id="PF04075">
    <property type="entry name" value="F420H2_quin_red"/>
    <property type="match status" value="1"/>
</dbReference>
<evidence type="ECO:0000256" key="2">
    <source>
        <dbReference type="ARBA" id="ARBA00023002"/>
    </source>
</evidence>
<proteinExistence type="inferred from homology"/>
<accession>A0A0Q2MAP3</accession>
<dbReference type="AlphaFoldDB" id="A0A0Q2MAP3"/>
<dbReference type="STRING" id="1778.A9W97_13750"/>
<dbReference type="RefSeq" id="WP_055580147.1">
    <property type="nucleotide sequence ID" value="NZ_LKTM01000340.1"/>
</dbReference>
<organism evidence="4 5">
    <name type="scientific">Mycobacterium gordonae</name>
    <dbReference type="NCBI Taxonomy" id="1778"/>
    <lineage>
        <taxon>Bacteria</taxon>
        <taxon>Bacillati</taxon>
        <taxon>Actinomycetota</taxon>
        <taxon>Actinomycetes</taxon>
        <taxon>Mycobacteriales</taxon>
        <taxon>Mycobacteriaceae</taxon>
        <taxon>Mycobacterium</taxon>
    </lineage>
</organism>
<dbReference type="GO" id="GO:0070967">
    <property type="term" value="F:coenzyme F420 binding"/>
    <property type="evidence" value="ECO:0007669"/>
    <property type="project" value="TreeGrafter"/>
</dbReference>
<evidence type="ECO:0000313" key="5">
    <source>
        <dbReference type="Proteomes" id="UP000051677"/>
    </source>
</evidence>
<comment type="caution">
    <text evidence="4">The sequence shown here is derived from an EMBL/GenBank/DDBJ whole genome shotgun (WGS) entry which is preliminary data.</text>
</comment>
<evidence type="ECO:0000256" key="3">
    <source>
        <dbReference type="ARBA" id="ARBA00049106"/>
    </source>
</evidence>